<feature type="coiled-coil region" evidence="7">
    <location>
        <begin position="280"/>
        <end position="307"/>
    </location>
</feature>
<feature type="non-terminal residue" evidence="10">
    <location>
        <position position="520"/>
    </location>
</feature>
<reference evidence="10" key="1">
    <citation type="submission" date="2018-06" db="EMBL/GenBank/DDBJ databases">
        <authorList>
            <person name="Zhirakovskaya E."/>
        </authorList>
    </citation>
    <scope>NUCLEOTIDE SEQUENCE</scope>
</reference>
<dbReference type="Gene3D" id="3.30.565.10">
    <property type="entry name" value="Histidine kinase-like ATPase, C-terminal domain"/>
    <property type="match status" value="1"/>
</dbReference>
<evidence type="ECO:0000256" key="3">
    <source>
        <dbReference type="ARBA" id="ARBA00022741"/>
    </source>
</evidence>
<proteinExistence type="predicted"/>
<dbReference type="InterPro" id="IPR036890">
    <property type="entry name" value="HATPase_C_sf"/>
</dbReference>
<keyword evidence="5" id="KW-0067">ATP-binding</keyword>
<evidence type="ECO:0000313" key="10">
    <source>
        <dbReference type="EMBL" id="VAW42540.1"/>
    </source>
</evidence>
<dbReference type="PRINTS" id="PR00344">
    <property type="entry name" value="BCTRLSENSOR"/>
</dbReference>
<dbReference type="Gene3D" id="1.10.287.130">
    <property type="match status" value="1"/>
</dbReference>
<name>A0A3B0VQ10_9ZZZZ</name>
<evidence type="ECO:0000256" key="8">
    <source>
        <dbReference type="SAM" id="Phobius"/>
    </source>
</evidence>
<keyword evidence="8" id="KW-1133">Transmembrane helix</keyword>
<feature type="transmembrane region" description="Helical" evidence="8">
    <location>
        <begin position="214"/>
        <end position="231"/>
    </location>
</feature>
<evidence type="ECO:0000256" key="2">
    <source>
        <dbReference type="ARBA" id="ARBA00022679"/>
    </source>
</evidence>
<evidence type="ECO:0000256" key="4">
    <source>
        <dbReference type="ARBA" id="ARBA00022777"/>
    </source>
</evidence>
<keyword evidence="6" id="KW-0902">Two-component regulatory system</keyword>
<keyword evidence="1" id="KW-0597">Phosphoprotein</keyword>
<keyword evidence="3" id="KW-0547">Nucleotide-binding</keyword>
<dbReference type="PANTHER" id="PTHR43065:SF10">
    <property type="entry name" value="PEROXIDE STRESS-ACTIVATED HISTIDINE KINASE MAK3"/>
    <property type="match status" value="1"/>
</dbReference>
<evidence type="ECO:0000256" key="7">
    <source>
        <dbReference type="SAM" id="Coils"/>
    </source>
</evidence>
<dbReference type="InterPro" id="IPR004358">
    <property type="entry name" value="Sig_transdc_His_kin-like_C"/>
</dbReference>
<dbReference type="SMART" id="SM00387">
    <property type="entry name" value="HATPase_c"/>
    <property type="match status" value="1"/>
</dbReference>
<dbReference type="EMBL" id="UOEX01000453">
    <property type="protein sequence ID" value="VAW42540.1"/>
    <property type="molecule type" value="Genomic_DNA"/>
</dbReference>
<evidence type="ECO:0000256" key="1">
    <source>
        <dbReference type="ARBA" id="ARBA00022553"/>
    </source>
</evidence>
<gene>
    <name evidence="10" type="ORF">MNBD_DELTA03-511</name>
</gene>
<sequence length="520" mass="57472">MPQPNTVLAKRGIIGRISGTFKLFSILSFVTARQNIDRRLSPLSAQLNKSPHLILPVTHCKLLSISFLSAKTSLPLSNGLPLMPTNYDITVPPAPEHKHTLNTAFLWLLRLRWGAVICQTLLLIAVSLFLKISLPILIIFIIIVFEAVSNLLLAHYKEAGPHRINQAVVVIMFLDVSLLALLIHYTGGPMNPFTFLFLVHIVIGSLIMPPRWSWTLAVFTMSCYAVLFLLPPHSGAAMSSSQLLCHHQSTAMPISAAMRLHLKGMWLAFAITSIFIVFFVSKIQESLEEYQQTINHLQRARENSERLAALATLAAGAAHELSTPLAAIAVAAGEMQHTLNQDNQQDETRQELLDDTIFIKDRIKACKDILGQMSSDAGHPMGEQTISFNLAACLREIVKSYKHDSLSLKVEDESLTANLPPQTFRRVIRSLINNSIDACKAGETITISCLSGKGDREMIYIKVNDEGCGMDEETLARASDPFFTTKEPGKGMGLGLFLAKTVARRYGGDLQIQKINRGTR</sequence>
<dbReference type="GO" id="GO:0000155">
    <property type="term" value="F:phosphorelay sensor kinase activity"/>
    <property type="evidence" value="ECO:0007669"/>
    <property type="project" value="InterPro"/>
</dbReference>
<keyword evidence="4 10" id="KW-0418">Kinase</keyword>
<evidence type="ECO:0000256" key="6">
    <source>
        <dbReference type="ARBA" id="ARBA00023012"/>
    </source>
</evidence>
<dbReference type="GO" id="GO:0005524">
    <property type="term" value="F:ATP binding"/>
    <property type="evidence" value="ECO:0007669"/>
    <property type="project" value="UniProtKB-KW"/>
</dbReference>
<dbReference type="AlphaFoldDB" id="A0A3B0VQ10"/>
<dbReference type="PROSITE" id="PS50109">
    <property type="entry name" value="HIS_KIN"/>
    <property type="match status" value="1"/>
</dbReference>
<dbReference type="Pfam" id="PF02518">
    <property type="entry name" value="HATPase_c"/>
    <property type="match status" value="1"/>
</dbReference>
<dbReference type="InterPro" id="IPR036097">
    <property type="entry name" value="HisK_dim/P_sf"/>
</dbReference>
<evidence type="ECO:0000256" key="5">
    <source>
        <dbReference type="ARBA" id="ARBA00022840"/>
    </source>
</evidence>
<feature type="transmembrane region" description="Helical" evidence="8">
    <location>
        <begin position="191"/>
        <end position="207"/>
    </location>
</feature>
<dbReference type="Pfam" id="PF25323">
    <property type="entry name" value="6TM_PilS"/>
    <property type="match status" value="1"/>
</dbReference>
<dbReference type="SUPFAM" id="SSF55874">
    <property type="entry name" value="ATPase domain of HSP90 chaperone/DNA topoisomerase II/histidine kinase"/>
    <property type="match status" value="1"/>
</dbReference>
<dbReference type="EC" id="2.7.3.-" evidence="10"/>
<protein>
    <submittedName>
        <fullName evidence="10">Sensor histidine kinase PrrB (RegB)</fullName>
        <ecNumber evidence="10">2.7.3.-</ecNumber>
    </submittedName>
</protein>
<dbReference type="PANTHER" id="PTHR43065">
    <property type="entry name" value="SENSOR HISTIDINE KINASE"/>
    <property type="match status" value="1"/>
</dbReference>
<dbReference type="SUPFAM" id="SSF47384">
    <property type="entry name" value="Homodimeric domain of signal transducing histidine kinase"/>
    <property type="match status" value="1"/>
</dbReference>
<feature type="transmembrane region" description="Helical" evidence="8">
    <location>
        <begin position="111"/>
        <end position="130"/>
    </location>
</feature>
<keyword evidence="7" id="KW-0175">Coiled coil</keyword>
<dbReference type="InterPro" id="IPR003594">
    <property type="entry name" value="HATPase_dom"/>
</dbReference>
<feature type="domain" description="Histidine kinase" evidence="9">
    <location>
        <begin position="316"/>
        <end position="520"/>
    </location>
</feature>
<keyword evidence="2 10" id="KW-0808">Transferase</keyword>
<keyword evidence="8" id="KW-0472">Membrane</keyword>
<feature type="transmembrane region" description="Helical" evidence="8">
    <location>
        <begin position="264"/>
        <end position="281"/>
    </location>
</feature>
<feature type="transmembrane region" description="Helical" evidence="8">
    <location>
        <begin position="167"/>
        <end position="185"/>
    </location>
</feature>
<keyword evidence="8" id="KW-0812">Transmembrane</keyword>
<organism evidence="10">
    <name type="scientific">hydrothermal vent metagenome</name>
    <dbReference type="NCBI Taxonomy" id="652676"/>
    <lineage>
        <taxon>unclassified sequences</taxon>
        <taxon>metagenomes</taxon>
        <taxon>ecological metagenomes</taxon>
    </lineage>
</organism>
<evidence type="ECO:0000259" key="9">
    <source>
        <dbReference type="PROSITE" id="PS50109"/>
    </source>
</evidence>
<accession>A0A3B0VQ10</accession>
<dbReference type="InterPro" id="IPR005467">
    <property type="entry name" value="His_kinase_dom"/>
</dbReference>
<feature type="transmembrane region" description="Helical" evidence="8">
    <location>
        <begin position="136"/>
        <end position="155"/>
    </location>
</feature>